<feature type="compositionally biased region" description="Low complexity" evidence="1">
    <location>
        <begin position="256"/>
        <end position="269"/>
    </location>
</feature>
<accession>A0A5C5BD47</accession>
<evidence type="ECO:0000313" key="3">
    <source>
        <dbReference type="EMBL" id="TNU74719.1"/>
    </source>
</evidence>
<dbReference type="GO" id="GO:0016740">
    <property type="term" value="F:transferase activity"/>
    <property type="evidence" value="ECO:0007669"/>
    <property type="project" value="UniProtKB-KW"/>
</dbReference>
<dbReference type="InterPro" id="IPR002575">
    <property type="entry name" value="Aminoglycoside_PTrfase"/>
</dbReference>
<organism evidence="3 4">
    <name type="scientific">Miniimonas arenae</name>
    <dbReference type="NCBI Taxonomy" id="676201"/>
    <lineage>
        <taxon>Bacteria</taxon>
        <taxon>Bacillati</taxon>
        <taxon>Actinomycetota</taxon>
        <taxon>Actinomycetes</taxon>
        <taxon>Micrococcales</taxon>
        <taxon>Beutenbergiaceae</taxon>
        <taxon>Miniimonas</taxon>
    </lineage>
</organism>
<reference evidence="3 4" key="1">
    <citation type="submission" date="2019-06" db="EMBL/GenBank/DDBJ databases">
        <title>Draft genome sequence of Miniimonas arenae KCTC 19750T isolated from sea sand.</title>
        <authorList>
            <person name="Park S.-J."/>
        </authorList>
    </citation>
    <scope>NUCLEOTIDE SEQUENCE [LARGE SCALE GENOMIC DNA]</scope>
    <source>
        <strain evidence="3 4">KCTC 19750</strain>
    </source>
</reference>
<dbReference type="Pfam" id="PF01636">
    <property type="entry name" value="APH"/>
    <property type="match status" value="2"/>
</dbReference>
<keyword evidence="4" id="KW-1185">Reference proteome</keyword>
<dbReference type="InterPro" id="IPR011009">
    <property type="entry name" value="Kinase-like_dom_sf"/>
</dbReference>
<dbReference type="OrthoDB" id="236897at2"/>
<gene>
    <name evidence="3" type="ORF">FH969_07785</name>
</gene>
<protein>
    <submittedName>
        <fullName evidence="3">Aminoglycoside phosphotransferase</fullName>
    </submittedName>
</protein>
<proteinExistence type="predicted"/>
<dbReference type="EMBL" id="VENP01000023">
    <property type="protein sequence ID" value="TNU74719.1"/>
    <property type="molecule type" value="Genomic_DNA"/>
</dbReference>
<evidence type="ECO:0000259" key="2">
    <source>
        <dbReference type="Pfam" id="PF01636"/>
    </source>
</evidence>
<evidence type="ECO:0000256" key="1">
    <source>
        <dbReference type="SAM" id="MobiDB-lite"/>
    </source>
</evidence>
<dbReference type="RefSeq" id="WP_139986783.1">
    <property type="nucleotide sequence ID" value="NZ_VENP01000023.1"/>
</dbReference>
<name>A0A5C5BD47_9MICO</name>
<evidence type="ECO:0000313" key="4">
    <source>
        <dbReference type="Proteomes" id="UP000313849"/>
    </source>
</evidence>
<keyword evidence="3" id="KW-0808">Transferase</keyword>
<dbReference type="Gene3D" id="3.90.1200.10">
    <property type="match status" value="1"/>
</dbReference>
<comment type="caution">
    <text evidence="3">The sequence shown here is derived from an EMBL/GenBank/DDBJ whole genome shotgun (WGS) entry which is preliminary data.</text>
</comment>
<feature type="region of interest" description="Disordered" evidence="1">
    <location>
        <begin position="256"/>
        <end position="277"/>
    </location>
</feature>
<dbReference type="SUPFAM" id="SSF56112">
    <property type="entry name" value="Protein kinase-like (PK-like)"/>
    <property type="match status" value="1"/>
</dbReference>
<dbReference type="AlphaFoldDB" id="A0A5C5BD47"/>
<sequence length="277" mass="29554">MPPPPEPPEEPLAGGNASGAVVRVGDTVRKPWTEATPTVLAYLHHLRGRGVDAPRPLGRDERGRLVLEYVPGELAMARQPLDDALLRRVGGLVRSIHDASVGFALPREHPVLLPAAEPDLMCHQDLAPWNLVLDGERLVFIDWDGAGPSSRLWDLAYAAQSFAHLVDGERPAHAARRLAAFVDGYGADTALRRALPDAMTQRCRAMYDLLRRSHESGVEPWGSMYTSGHGAHWAGAAGYVERHSAAWADALAVEPGSSGAPAAPGAPTAPGMPPRAG</sequence>
<dbReference type="Proteomes" id="UP000313849">
    <property type="component" value="Unassembled WGS sequence"/>
</dbReference>
<feature type="domain" description="Aminoglycoside phosphotransferase" evidence="2">
    <location>
        <begin position="20"/>
        <end position="102"/>
    </location>
</feature>
<feature type="domain" description="Aminoglycoside phosphotransferase" evidence="2">
    <location>
        <begin position="108"/>
        <end position="186"/>
    </location>
</feature>